<proteinExistence type="predicted"/>
<dbReference type="AlphaFoldDB" id="A0A9D0YQH2"/>
<dbReference type="InterPro" id="IPR033913">
    <property type="entry name" value="MTH1175_dom"/>
</dbReference>
<accession>A0A9D0YQH2</accession>
<evidence type="ECO:0000313" key="2">
    <source>
        <dbReference type="EMBL" id="HIP98911.1"/>
    </source>
</evidence>
<comment type="caution">
    <text evidence="2">The sequence shown here is derived from an EMBL/GenBank/DDBJ whole genome shotgun (WGS) entry which is preliminary data.</text>
</comment>
<dbReference type="SUPFAM" id="SSF53146">
    <property type="entry name" value="Nitrogenase accessory factor-like"/>
    <property type="match status" value="1"/>
</dbReference>
<dbReference type="InterPro" id="IPR036105">
    <property type="entry name" value="DiNase_FeMo-co_biosyn_sf"/>
</dbReference>
<dbReference type="CDD" id="cd00851">
    <property type="entry name" value="MTH1175"/>
    <property type="match status" value="1"/>
</dbReference>
<dbReference type="EMBL" id="DQVE01000063">
    <property type="protein sequence ID" value="HIP98911.1"/>
    <property type="molecule type" value="Genomic_DNA"/>
</dbReference>
<dbReference type="PANTHER" id="PTHR33937">
    <property type="entry name" value="IRON-MOLYBDENUM PROTEIN-RELATED-RELATED"/>
    <property type="match status" value="1"/>
</dbReference>
<evidence type="ECO:0000259" key="1">
    <source>
        <dbReference type="Pfam" id="PF02579"/>
    </source>
</evidence>
<dbReference type="Pfam" id="PF02579">
    <property type="entry name" value="Nitro_FeMo-Co"/>
    <property type="match status" value="1"/>
</dbReference>
<dbReference type="InterPro" id="IPR051840">
    <property type="entry name" value="NifX/NifY_domain"/>
</dbReference>
<feature type="domain" description="Dinitrogenase iron-molybdenum cofactor biosynthesis" evidence="1">
    <location>
        <begin position="16"/>
        <end position="108"/>
    </location>
</feature>
<protein>
    <submittedName>
        <fullName evidence="2">Dinitrogenase iron-molybdenum cofactor biosynthesis protein</fullName>
    </submittedName>
</protein>
<gene>
    <name evidence="2" type="ORF">EYH37_06100</name>
</gene>
<dbReference type="InterPro" id="IPR003731">
    <property type="entry name" value="Di-Nase_FeMo-co_biosynth"/>
</dbReference>
<sequence length="124" mass="14113">MKVAIPVNRPLEKENYRVSSHFGKAFGFLIVDTQRGEKRFVENPRNSLKLKHGVGKLIAQLFEREGVSAVLLKEIGKGAFRHLKEKGIEIYLLSKEVKEIDSALEMFREGNLPLLDAPNEEETH</sequence>
<dbReference type="PANTHER" id="PTHR33937:SF2">
    <property type="entry name" value="DINITROGENASE IRON-MOLYBDENUM COFACTOR BIOSYNTHESIS DOMAIN-CONTAINING PROTEIN"/>
    <property type="match status" value="1"/>
</dbReference>
<reference evidence="2" key="1">
    <citation type="journal article" date="2020" name="ISME J.">
        <title>Gammaproteobacteria mediating utilization of methyl-, sulfur- and petroleum organic compounds in deep ocean hydrothermal plumes.</title>
        <authorList>
            <person name="Zhou Z."/>
            <person name="Liu Y."/>
            <person name="Pan J."/>
            <person name="Cron B.R."/>
            <person name="Toner B.M."/>
            <person name="Anantharaman K."/>
            <person name="Breier J.A."/>
            <person name="Dick G.J."/>
            <person name="Li M."/>
        </authorList>
    </citation>
    <scope>NUCLEOTIDE SEQUENCE</scope>
    <source>
        <strain evidence="2">SZUA-1501</strain>
    </source>
</reference>
<name>A0A9D0YQH2_AQUAO</name>
<dbReference type="Gene3D" id="3.30.420.130">
    <property type="entry name" value="Dinitrogenase iron-molybdenum cofactor biosynthesis domain"/>
    <property type="match status" value="1"/>
</dbReference>
<dbReference type="Proteomes" id="UP000606463">
    <property type="component" value="Unassembled WGS sequence"/>
</dbReference>
<organism evidence="2 3">
    <name type="scientific">Aquifex aeolicus</name>
    <dbReference type="NCBI Taxonomy" id="63363"/>
    <lineage>
        <taxon>Bacteria</taxon>
        <taxon>Pseudomonadati</taxon>
        <taxon>Aquificota</taxon>
        <taxon>Aquificia</taxon>
        <taxon>Aquificales</taxon>
        <taxon>Aquificaceae</taxon>
        <taxon>Aquifex</taxon>
    </lineage>
</organism>
<evidence type="ECO:0000313" key="3">
    <source>
        <dbReference type="Proteomes" id="UP000606463"/>
    </source>
</evidence>